<evidence type="ECO:0000313" key="2">
    <source>
        <dbReference type="EMBL" id="GBN97417.1"/>
    </source>
</evidence>
<dbReference type="OrthoDB" id="8197297at2759"/>
<protein>
    <recommendedName>
        <fullName evidence="4">Pre-C2HC domain-containing protein</fullName>
    </recommendedName>
</protein>
<dbReference type="AlphaFoldDB" id="A0A4Y2TA21"/>
<feature type="compositionally biased region" description="Polar residues" evidence="1">
    <location>
        <begin position="23"/>
        <end position="37"/>
    </location>
</feature>
<sequence>MALSQDHYENPSNQDDEMKDIDNQQGKISHTAKTPSQINLRSFQNSQPGLATANNSNNANKSKYVPIIYIDNPKNALQLLDLLSEITKEKITGHMMNNDKLKIFPPTPEAHKTIQNEIIQDGMKSRTYELKDEKQIKVVIRGLSKDFDTSEIISHLQNQGFAPTLCNSIRNRQSNINFNLFLVTLPKIPK</sequence>
<keyword evidence="3" id="KW-1185">Reference proteome</keyword>
<name>A0A4Y2TA21_ARAVE</name>
<evidence type="ECO:0000256" key="1">
    <source>
        <dbReference type="SAM" id="MobiDB-lite"/>
    </source>
</evidence>
<proteinExistence type="predicted"/>
<feature type="region of interest" description="Disordered" evidence="1">
    <location>
        <begin position="1"/>
        <end position="37"/>
    </location>
</feature>
<comment type="caution">
    <text evidence="2">The sequence shown here is derived from an EMBL/GenBank/DDBJ whole genome shotgun (WGS) entry which is preliminary data.</text>
</comment>
<evidence type="ECO:0008006" key="4">
    <source>
        <dbReference type="Google" id="ProtNLM"/>
    </source>
</evidence>
<accession>A0A4Y2TA21</accession>
<reference evidence="2 3" key="1">
    <citation type="journal article" date="2019" name="Sci. Rep.">
        <title>Orb-weaving spider Araneus ventricosus genome elucidates the spidroin gene catalogue.</title>
        <authorList>
            <person name="Kono N."/>
            <person name="Nakamura H."/>
            <person name="Ohtoshi R."/>
            <person name="Moran D.A.P."/>
            <person name="Shinohara A."/>
            <person name="Yoshida Y."/>
            <person name="Fujiwara M."/>
            <person name="Mori M."/>
            <person name="Tomita M."/>
            <person name="Arakawa K."/>
        </authorList>
    </citation>
    <scope>NUCLEOTIDE SEQUENCE [LARGE SCALE GENOMIC DNA]</scope>
</reference>
<evidence type="ECO:0000313" key="3">
    <source>
        <dbReference type="Proteomes" id="UP000499080"/>
    </source>
</evidence>
<dbReference type="EMBL" id="BGPR01027160">
    <property type="protein sequence ID" value="GBN97417.1"/>
    <property type="molecule type" value="Genomic_DNA"/>
</dbReference>
<dbReference type="Proteomes" id="UP000499080">
    <property type="component" value="Unassembled WGS sequence"/>
</dbReference>
<organism evidence="2 3">
    <name type="scientific">Araneus ventricosus</name>
    <name type="common">Orbweaver spider</name>
    <name type="synonym">Epeira ventricosa</name>
    <dbReference type="NCBI Taxonomy" id="182803"/>
    <lineage>
        <taxon>Eukaryota</taxon>
        <taxon>Metazoa</taxon>
        <taxon>Ecdysozoa</taxon>
        <taxon>Arthropoda</taxon>
        <taxon>Chelicerata</taxon>
        <taxon>Arachnida</taxon>
        <taxon>Araneae</taxon>
        <taxon>Araneomorphae</taxon>
        <taxon>Entelegynae</taxon>
        <taxon>Araneoidea</taxon>
        <taxon>Araneidae</taxon>
        <taxon>Araneus</taxon>
    </lineage>
</organism>
<gene>
    <name evidence="2" type="ORF">AVEN_103585_1</name>
</gene>